<dbReference type="InterPro" id="IPR024064">
    <property type="entry name" value="FdhE-like_sf"/>
</dbReference>
<evidence type="ECO:0000313" key="2">
    <source>
        <dbReference type="Proteomes" id="UP001230005"/>
    </source>
</evidence>
<comment type="caution">
    <text evidence="1">The sequence shown here is derived from an EMBL/GenBank/DDBJ whole genome shotgun (WGS) entry which is preliminary data.</text>
</comment>
<proteinExistence type="predicted"/>
<protein>
    <submittedName>
        <fullName evidence="1">Endogenous inhibitor of DNA gyrase (YacG/DUF329 family)</fullName>
    </submittedName>
</protein>
<sequence length="202" mass="23742">MYPQIITYLLTFIKYQDQIIRTLLTLLIGKSMFEKPKSTETPINKPYRKLQVDDLPIVETYEKLDYKELLQDHLVAKGKPLKLVKRHAKSTPVPTTTKCPKCGAPSEYLYANNGAKGQYQCKVCTCLFSEKNRYLKEAILKCPHCSKSLEKVKKRKDFDVYKWVPFALVKQLLNHWRVCQERLRQPSTYLRVKQLQFTVFFS</sequence>
<keyword evidence="2" id="KW-1185">Reference proteome</keyword>
<reference evidence="1 2" key="1">
    <citation type="submission" date="2023-07" db="EMBL/GenBank/DDBJ databases">
        <title>Genomic Encyclopedia of Type Strains, Phase IV (KMG-IV): sequencing the most valuable type-strain genomes for metagenomic binning, comparative biology and taxonomic classification.</title>
        <authorList>
            <person name="Goeker M."/>
        </authorList>
    </citation>
    <scope>NUCLEOTIDE SEQUENCE [LARGE SCALE GENOMIC DNA]</scope>
    <source>
        <strain evidence="1 2">DSM 9768</strain>
    </source>
</reference>
<dbReference type="Proteomes" id="UP001230005">
    <property type="component" value="Unassembled WGS sequence"/>
</dbReference>
<evidence type="ECO:0000313" key="1">
    <source>
        <dbReference type="EMBL" id="MDQ0252724.1"/>
    </source>
</evidence>
<dbReference type="SUPFAM" id="SSF144020">
    <property type="entry name" value="FdhE-like"/>
    <property type="match status" value="1"/>
</dbReference>
<dbReference type="EMBL" id="JAUSUG010000001">
    <property type="protein sequence ID" value="MDQ0252724.1"/>
    <property type="molecule type" value="Genomic_DNA"/>
</dbReference>
<gene>
    <name evidence="1" type="ORF">J2S74_000096</name>
</gene>
<name>A0ABT9ZNF3_9BACI</name>
<organism evidence="1 2">
    <name type="scientific">Evansella vedderi</name>
    <dbReference type="NCBI Taxonomy" id="38282"/>
    <lineage>
        <taxon>Bacteria</taxon>
        <taxon>Bacillati</taxon>
        <taxon>Bacillota</taxon>
        <taxon>Bacilli</taxon>
        <taxon>Bacillales</taxon>
        <taxon>Bacillaceae</taxon>
        <taxon>Evansella</taxon>
    </lineage>
</organism>
<accession>A0ABT9ZNF3</accession>